<dbReference type="PROSITE" id="PS51318">
    <property type="entry name" value="TAT"/>
    <property type="match status" value="1"/>
</dbReference>
<dbReference type="InterPro" id="IPR038404">
    <property type="entry name" value="TRAP_DctP_sf"/>
</dbReference>
<dbReference type="GO" id="GO:0055085">
    <property type="term" value="P:transmembrane transport"/>
    <property type="evidence" value="ECO:0007669"/>
    <property type="project" value="InterPro"/>
</dbReference>
<dbReference type="Gene3D" id="3.40.190.170">
    <property type="entry name" value="Bacterial extracellular solute-binding protein, family 7"/>
    <property type="match status" value="1"/>
</dbReference>
<dbReference type="NCBIfam" id="NF037995">
    <property type="entry name" value="TRAP_S1"/>
    <property type="match status" value="1"/>
</dbReference>
<gene>
    <name evidence="3" type="ORF">E6H04_09095</name>
</gene>
<feature type="signal peptide" evidence="2">
    <location>
        <begin position="1"/>
        <end position="20"/>
    </location>
</feature>
<evidence type="ECO:0000256" key="1">
    <source>
        <dbReference type="ARBA" id="ARBA00022729"/>
    </source>
</evidence>
<dbReference type="InterPro" id="IPR018389">
    <property type="entry name" value="DctP_fam"/>
</dbReference>
<dbReference type="Proteomes" id="UP000320048">
    <property type="component" value="Unassembled WGS sequence"/>
</dbReference>
<proteinExistence type="predicted"/>
<evidence type="ECO:0000256" key="2">
    <source>
        <dbReference type="SAM" id="SignalP"/>
    </source>
</evidence>
<feature type="chain" id="PRO_5022139811" evidence="2">
    <location>
        <begin position="21"/>
        <end position="338"/>
    </location>
</feature>
<sequence length="338" mass="37227">MVTRRSLLLGGAGLAGPVAAAWGSRRARAAGPARTFTFGYDQPHETGYGFMADTFDKKLQELSGGTLMIRQFPTAALGQEPEMAQKIRTGDIDFAINSTANTATVVPQAGVFSLHYIFRDEGHLLRAVTNPGLNATFKKMIVDNTTGARSLGLMTLGFRNMYSKFTISSVRDIDGKKVRVQATKTEDAFFSAYHAVPIHMPFGQVYTSLQTGLVQIAENSNDIYLKNKHYEAAPVLSKTQHEANNNHLWMSQKTWESLTDEQRKWVQQAADFALPRAALKSLEYDAAAAKTLQGLRVRYHDQVDKQSFATLAAPLQGPQAESLGPYAVQLLTLVRNLK</sequence>
<evidence type="ECO:0000313" key="3">
    <source>
        <dbReference type="EMBL" id="TMI80187.1"/>
    </source>
</evidence>
<dbReference type="InterPro" id="IPR006311">
    <property type="entry name" value="TAT_signal"/>
</dbReference>
<organism evidence="3 4">
    <name type="scientific">Candidatus Segetimicrobium genomatis</name>
    <dbReference type="NCBI Taxonomy" id="2569760"/>
    <lineage>
        <taxon>Bacteria</taxon>
        <taxon>Bacillati</taxon>
        <taxon>Candidatus Sysuimicrobiota</taxon>
        <taxon>Candidatus Sysuimicrobiia</taxon>
        <taxon>Candidatus Sysuimicrobiales</taxon>
        <taxon>Candidatus Segetimicrobiaceae</taxon>
        <taxon>Candidatus Segetimicrobium</taxon>
    </lineage>
</organism>
<dbReference type="GO" id="GO:0030246">
    <property type="term" value="F:carbohydrate binding"/>
    <property type="evidence" value="ECO:0007669"/>
    <property type="project" value="TreeGrafter"/>
</dbReference>
<name>A0A537J9G7_9BACT</name>
<dbReference type="PANTHER" id="PTHR33376">
    <property type="match status" value="1"/>
</dbReference>
<evidence type="ECO:0000313" key="4">
    <source>
        <dbReference type="Proteomes" id="UP000320048"/>
    </source>
</evidence>
<dbReference type="EMBL" id="VBAO01000236">
    <property type="protein sequence ID" value="TMI80187.1"/>
    <property type="molecule type" value="Genomic_DNA"/>
</dbReference>
<keyword evidence="1 2" id="KW-0732">Signal</keyword>
<protein>
    <submittedName>
        <fullName evidence="3">TRAP transporter substrate-binding protein</fullName>
    </submittedName>
</protein>
<dbReference type="CDD" id="cd13603">
    <property type="entry name" value="PBP2_TRAP_Siap_TeaA_like"/>
    <property type="match status" value="1"/>
</dbReference>
<dbReference type="AlphaFoldDB" id="A0A537J9G7"/>
<comment type="caution">
    <text evidence="3">The sequence shown here is derived from an EMBL/GenBank/DDBJ whole genome shotgun (WGS) entry which is preliminary data.</text>
</comment>
<reference evidence="3 4" key="1">
    <citation type="journal article" date="2019" name="Nat. Microbiol.">
        <title>Mediterranean grassland soil C-N compound turnover is dependent on rainfall and depth, and is mediated by genomically divergent microorganisms.</title>
        <authorList>
            <person name="Diamond S."/>
            <person name="Andeer P.F."/>
            <person name="Li Z."/>
            <person name="Crits-Christoph A."/>
            <person name="Burstein D."/>
            <person name="Anantharaman K."/>
            <person name="Lane K.R."/>
            <person name="Thomas B.C."/>
            <person name="Pan C."/>
            <person name="Northen T.R."/>
            <person name="Banfield J.F."/>
        </authorList>
    </citation>
    <scope>NUCLEOTIDE SEQUENCE [LARGE SCALE GENOMIC DNA]</scope>
    <source>
        <strain evidence="3">NP_7</strain>
    </source>
</reference>
<accession>A0A537J9G7</accession>
<dbReference type="PANTHER" id="PTHR33376:SF2">
    <property type="entry name" value="DICARBOXYLATE-BINDING PERIPLASMIC PROTEIN"/>
    <property type="match status" value="1"/>
</dbReference>
<dbReference type="Pfam" id="PF03480">
    <property type="entry name" value="DctP"/>
    <property type="match status" value="1"/>
</dbReference>